<organism evidence="8 9">
    <name type="scientific">Curtobacterium citreum</name>
    <dbReference type="NCBI Taxonomy" id="2036"/>
    <lineage>
        <taxon>Bacteria</taxon>
        <taxon>Bacillati</taxon>
        <taxon>Actinomycetota</taxon>
        <taxon>Actinomycetes</taxon>
        <taxon>Micrococcales</taxon>
        <taxon>Microbacteriaceae</taxon>
        <taxon>Curtobacterium</taxon>
    </lineage>
</organism>
<dbReference type="EMBL" id="JABMCG010000123">
    <property type="protein sequence ID" value="NUU29264.1"/>
    <property type="molecule type" value="Genomic_DNA"/>
</dbReference>
<dbReference type="InterPro" id="IPR005673">
    <property type="entry name" value="ABC_phos-bd_PstS"/>
</dbReference>
<dbReference type="RefSeq" id="WP_174777422.1">
    <property type="nucleotide sequence ID" value="NZ_BAAAWP010000001.1"/>
</dbReference>
<dbReference type="SUPFAM" id="SSF53850">
    <property type="entry name" value="Periplasmic binding protein-like II"/>
    <property type="match status" value="1"/>
</dbReference>
<evidence type="ECO:0000259" key="7">
    <source>
        <dbReference type="Pfam" id="PF12849"/>
    </source>
</evidence>
<proteinExistence type="inferred from homology"/>
<dbReference type="GO" id="GO:0043190">
    <property type="term" value="C:ATP-binding cassette (ABC) transporter complex"/>
    <property type="evidence" value="ECO:0007669"/>
    <property type="project" value="InterPro"/>
</dbReference>
<dbReference type="InterPro" id="IPR050962">
    <property type="entry name" value="Phosphate-bind_PstS"/>
</dbReference>
<comment type="similarity">
    <text evidence="1 4">Belongs to the PstS family.</text>
</comment>
<evidence type="ECO:0000256" key="4">
    <source>
        <dbReference type="PIRNR" id="PIRNR002756"/>
    </source>
</evidence>
<keyword evidence="2 4" id="KW-0813">Transport</keyword>
<feature type="binding site" evidence="5">
    <location>
        <begin position="56"/>
        <end position="58"/>
    </location>
    <ligand>
        <name>phosphate</name>
        <dbReference type="ChEBI" id="CHEBI:43474"/>
    </ligand>
</feature>
<feature type="domain" description="PBP" evidence="7">
    <location>
        <begin position="48"/>
        <end position="339"/>
    </location>
</feature>
<reference evidence="8 9" key="1">
    <citation type="submission" date="2020-05" db="EMBL/GenBank/DDBJ databases">
        <title>Genome Sequencing of Type Strains.</title>
        <authorList>
            <person name="Lemaire J.F."/>
            <person name="Inderbitzin P."/>
            <person name="Gregorio O.A."/>
            <person name="Collins S.B."/>
            <person name="Wespe N."/>
            <person name="Knight-Connoni V."/>
        </authorList>
    </citation>
    <scope>NUCLEOTIDE SEQUENCE [LARGE SCALE GENOMIC DNA]</scope>
    <source>
        <strain evidence="8 9">DSM 20512</strain>
    </source>
</reference>
<evidence type="ECO:0000256" key="2">
    <source>
        <dbReference type="ARBA" id="ARBA00022448"/>
    </source>
</evidence>
<dbReference type="GO" id="GO:0042301">
    <property type="term" value="F:phosphate ion binding"/>
    <property type="evidence" value="ECO:0007669"/>
    <property type="project" value="InterPro"/>
</dbReference>
<sequence length="370" mass="37384">MNIKRIGTVAAIAVVGAVALSSCASNEGGAGAGASATSSSGTDYSSLKGTLTGSGSSAQQTAEATWAAGFQNVASGVTVNYSPDGSGAGRKNFISGAADFAGSDAALKDEELSGSFAKCAADSKAIDIPVYISPIAIAYKVDGVKELTLDAKTIAGIFSGKITKWNASEIADLNKGVDLPDANITVIHRSDDSGTTQNFSEYVSANASDVWTEAPSQTFPYQVGDSAKGTSGVASAMASASNAITYIDDSGAGDLDKAKLMVGSTATEISAEGAAKVVADSDTVSGRSENDLAININRKDTAEGAWPLVLVSYAIACQEYKDADTGKLVKGYLDYVVSKDAQDAAAKEAKSAALSSDLAEKAAKAVATIK</sequence>
<dbReference type="InterPro" id="IPR024370">
    <property type="entry name" value="PBP_domain"/>
</dbReference>
<dbReference type="AlphaFoldDB" id="A0A850DV50"/>
<feature type="chain" id="PRO_5032855743" description="Phosphate-binding protein" evidence="6">
    <location>
        <begin position="25"/>
        <end position="370"/>
    </location>
</feature>
<evidence type="ECO:0000256" key="3">
    <source>
        <dbReference type="ARBA" id="ARBA00022592"/>
    </source>
</evidence>
<keyword evidence="6" id="KW-0732">Signal</keyword>
<feature type="binding site" evidence="5">
    <location>
        <position position="104"/>
    </location>
    <ligand>
        <name>phosphate</name>
        <dbReference type="ChEBI" id="CHEBI:43474"/>
    </ligand>
</feature>
<dbReference type="PANTHER" id="PTHR42996:SF1">
    <property type="entry name" value="PHOSPHATE-BINDING PROTEIN PSTS"/>
    <property type="match status" value="1"/>
</dbReference>
<dbReference type="CDD" id="cd13565">
    <property type="entry name" value="PBP2_PstS"/>
    <property type="match status" value="1"/>
</dbReference>
<dbReference type="PANTHER" id="PTHR42996">
    <property type="entry name" value="PHOSPHATE-BINDING PROTEIN PSTS"/>
    <property type="match status" value="1"/>
</dbReference>
<feature type="binding site" evidence="5">
    <location>
        <begin position="193"/>
        <end position="195"/>
    </location>
    <ligand>
        <name>phosphate</name>
        <dbReference type="ChEBI" id="CHEBI:43474"/>
    </ligand>
</feature>
<accession>A0A850DV50</accession>
<evidence type="ECO:0000313" key="9">
    <source>
        <dbReference type="Proteomes" id="UP000539146"/>
    </source>
</evidence>
<dbReference type="Pfam" id="PF12849">
    <property type="entry name" value="PBP_like_2"/>
    <property type="match status" value="1"/>
</dbReference>
<evidence type="ECO:0000256" key="5">
    <source>
        <dbReference type="PIRSR" id="PIRSR002756-1"/>
    </source>
</evidence>
<evidence type="ECO:0000313" key="8">
    <source>
        <dbReference type="EMBL" id="NUU29264.1"/>
    </source>
</evidence>
<dbReference type="Proteomes" id="UP000539146">
    <property type="component" value="Unassembled WGS sequence"/>
</dbReference>
<feature type="signal peptide" evidence="6">
    <location>
        <begin position="1"/>
        <end position="24"/>
    </location>
</feature>
<dbReference type="PROSITE" id="PS51257">
    <property type="entry name" value="PROKAR_LIPOPROTEIN"/>
    <property type="match status" value="1"/>
</dbReference>
<protein>
    <recommendedName>
        <fullName evidence="4">Phosphate-binding protein</fullName>
    </recommendedName>
</protein>
<dbReference type="GO" id="GO:0035435">
    <property type="term" value="P:phosphate ion transmembrane transport"/>
    <property type="evidence" value="ECO:0007669"/>
    <property type="project" value="InterPro"/>
</dbReference>
<gene>
    <name evidence="8" type="ORF">HP467_14300</name>
</gene>
<dbReference type="PIRSF" id="PIRSF002756">
    <property type="entry name" value="PstS"/>
    <property type="match status" value="1"/>
</dbReference>
<evidence type="ECO:0000256" key="6">
    <source>
        <dbReference type="SAM" id="SignalP"/>
    </source>
</evidence>
<dbReference type="Gene3D" id="3.40.190.10">
    <property type="entry name" value="Periplasmic binding protein-like II"/>
    <property type="match status" value="2"/>
</dbReference>
<evidence type="ECO:0000256" key="1">
    <source>
        <dbReference type="ARBA" id="ARBA00008725"/>
    </source>
</evidence>
<keyword evidence="3 4" id="KW-0592">Phosphate transport</keyword>
<comment type="caution">
    <text evidence="8">The sequence shown here is derived from an EMBL/GenBank/DDBJ whole genome shotgun (WGS) entry which is preliminary data.</text>
</comment>
<name>A0A850DV50_9MICO</name>
<feature type="binding site" evidence="5">
    <location>
        <position position="86"/>
    </location>
    <ligand>
        <name>phosphate</name>
        <dbReference type="ChEBI" id="CHEBI:43474"/>
    </ligand>
</feature>